<sequence length="75" mass="8638">MVVTTAQQQSLDDRNRQLYLEELNRPSDIEIEHTTQTQPIEVFIVRPPLPFEMAEKALASRVNKQLDQLPTFSGN</sequence>
<organism evidence="1 3">
    <name type="scientific">Didymodactylos carnosus</name>
    <dbReference type="NCBI Taxonomy" id="1234261"/>
    <lineage>
        <taxon>Eukaryota</taxon>
        <taxon>Metazoa</taxon>
        <taxon>Spiralia</taxon>
        <taxon>Gnathifera</taxon>
        <taxon>Rotifera</taxon>
        <taxon>Eurotatoria</taxon>
        <taxon>Bdelloidea</taxon>
        <taxon>Philodinida</taxon>
        <taxon>Philodinidae</taxon>
        <taxon>Didymodactylos</taxon>
    </lineage>
</organism>
<dbReference type="Proteomes" id="UP000681722">
    <property type="component" value="Unassembled WGS sequence"/>
</dbReference>
<evidence type="ECO:0000313" key="2">
    <source>
        <dbReference type="EMBL" id="CAF4208776.1"/>
    </source>
</evidence>
<protein>
    <submittedName>
        <fullName evidence="1">Uncharacterized protein</fullName>
    </submittedName>
</protein>
<dbReference type="AlphaFoldDB" id="A0A815GTB9"/>
<evidence type="ECO:0000313" key="3">
    <source>
        <dbReference type="Proteomes" id="UP000663829"/>
    </source>
</evidence>
<comment type="caution">
    <text evidence="1">The sequence shown here is derived from an EMBL/GenBank/DDBJ whole genome shotgun (WGS) entry which is preliminary data.</text>
</comment>
<keyword evidence="3" id="KW-1185">Reference proteome</keyword>
<accession>A0A815GTB9</accession>
<proteinExistence type="predicted"/>
<gene>
    <name evidence="1" type="ORF">GPM918_LOCUS30600</name>
    <name evidence="2" type="ORF">SRO942_LOCUS31216</name>
</gene>
<reference evidence="1" key="1">
    <citation type="submission" date="2021-02" db="EMBL/GenBank/DDBJ databases">
        <authorList>
            <person name="Nowell W R."/>
        </authorList>
    </citation>
    <scope>NUCLEOTIDE SEQUENCE</scope>
</reference>
<dbReference type="Proteomes" id="UP000663829">
    <property type="component" value="Unassembled WGS sequence"/>
</dbReference>
<dbReference type="EMBL" id="CAJNOQ010014577">
    <property type="protein sequence ID" value="CAF1344487.1"/>
    <property type="molecule type" value="Genomic_DNA"/>
</dbReference>
<evidence type="ECO:0000313" key="1">
    <source>
        <dbReference type="EMBL" id="CAF1344487.1"/>
    </source>
</evidence>
<dbReference type="EMBL" id="CAJOBC010060699">
    <property type="protein sequence ID" value="CAF4208776.1"/>
    <property type="molecule type" value="Genomic_DNA"/>
</dbReference>
<name>A0A815GTB9_9BILA</name>